<dbReference type="RefSeq" id="WP_077113764.1">
    <property type="nucleotide sequence ID" value="NZ_JAFBFH010000005.1"/>
</dbReference>
<evidence type="ECO:0000313" key="2">
    <source>
        <dbReference type="EMBL" id="MBM7714088.1"/>
    </source>
</evidence>
<dbReference type="Proteomes" id="UP000823485">
    <property type="component" value="Unassembled WGS sequence"/>
</dbReference>
<evidence type="ECO:0000256" key="1">
    <source>
        <dbReference type="SAM" id="Coils"/>
    </source>
</evidence>
<protein>
    <submittedName>
        <fullName evidence="2">Chromosome segregation ATPase</fullName>
    </submittedName>
</protein>
<keyword evidence="1" id="KW-0175">Coiled coil</keyword>
<dbReference type="EMBL" id="JAFBFH010000005">
    <property type="protein sequence ID" value="MBM7714088.1"/>
    <property type="molecule type" value="Genomic_DNA"/>
</dbReference>
<accession>A0ABS2R597</accession>
<proteinExistence type="predicted"/>
<gene>
    <name evidence="2" type="ORF">JOC94_001060</name>
</gene>
<comment type="caution">
    <text evidence="2">The sequence shown here is derived from an EMBL/GenBank/DDBJ whole genome shotgun (WGS) entry which is preliminary data.</text>
</comment>
<keyword evidence="3" id="KW-1185">Reference proteome</keyword>
<feature type="coiled-coil region" evidence="1">
    <location>
        <begin position="93"/>
        <end position="187"/>
    </location>
</feature>
<sequence>MAIYFNDEEHPYIFKTEEEIDGQNQSIAKYDYWSDLIEEQKRVQSKIDQSLKGLNHKIEQQEHAQQQRWRKIYYKFNEQRKINGKRKEFEDYVKNWLENIESQNEHLQILLNEDSQLKQDILEKLHNLKQMQQDIENRLEKQEATIEDFLADLREHHEFQKDMGIQISKQEERHQELLDRLDNQEALTEKVLRQVTNLRSIIFERAGHLAEKIENGYQLTSSYIYKLLTGQVFLLEQKEKQKKGTD</sequence>
<name>A0ABS2R597_9BACI</name>
<reference evidence="2 3" key="1">
    <citation type="submission" date="2021-01" db="EMBL/GenBank/DDBJ databases">
        <title>Genomic Encyclopedia of Type Strains, Phase IV (KMG-IV): sequencing the most valuable type-strain genomes for metagenomic binning, comparative biology and taxonomic classification.</title>
        <authorList>
            <person name="Goeker M."/>
        </authorList>
    </citation>
    <scope>NUCLEOTIDE SEQUENCE [LARGE SCALE GENOMIC DNA]</scope>
    <source>
        <strain evidence="2 3">DSM 105453</strain>
    </source>
</reference>
<organism evidence="2 3">
    <name type="scientific">Siminovitchia thermophila</name>
    <dbReference type="NCBI Taxonomy" id="1245522"/>
    <lineage>
        <taxon>Bacteria</taxon>
        <taxon>Bacillati</taxon>
        <taxon>Bacillota</taxon>
        <taxon>Bacilli</taxon>
        <taxon>Bacillales</taxon>
        <taxon>Bacillaceae</taxon>
        <taxon>Siminovitchia</taxon>
    </lineage>
</organism>
<evidence type="ECO:0000313" key="3">
    <source>
        <dbReference type="Proteomes" id="UP000823485"/>
    </source>
</evidence>